<comment type="caution">
    <text evidence="3">The sequence shown here is derived from an EMBL/GenBank/DDBJ whole genome shotgun (WGS) entry which is preliminary data.</text>
</comment>
<evidence type="ECO:0000259" key="2">
    <source>
        <dbReference type="Pfam" id="PF25583"/>
    </source>
</evidence>
<dbReference type="InterPro" id="IPR057727">
    <property type="entry name" value="WCX_dom"/>
</dbReference>
<dbReference type="GeneID" id="72480363"/>
<keyword evidence="4" id="KW-1185">Reference proteome</keyword>
<evidence type="ECO:0000259" key="1">
    <source>
        <dbReference type="Pfam" id="PF13280"/>
    </source>
</evidence>
<dbReference type="PANTHER" id="PTHR34580:SF9">
    <property type="entry name" value="SLL5097 PROTEIN"/>
    <property type="match status" value="1"/>
</dbReference>
<dbReference type="Pfam" id="PF25583">
    <property type="entry name" value="WCX"/>
    <property type="match status" value="1"/>
</dbReference>
<dbReference type="InterPro" id="IPR026881">
    <property type="entry name" value="WYL_dom"/>
</dbReference>
<gene>
    <name evidence="3" type="ORF">CIK91_02855</name>
</gene>
<name>A0ABX4EIZ5_SEGBR</name>
<evidence type="ECO:0000313" key="3">
    <source>
        <dbReference type="EMBL" id="OYP56282.1"/>
    </source>
</evidence>
<sequence length="304" mass="36226">MKDQFKKYLWILDLLYSSGGITFKEMAEKWKDSSLNDRKTILAKRTFDDYRRAIEETFNVDIICDASRGYQYRIDNARSLSTDRIKRWLLSSFAVNNVLQGSRRLSERIIYEDIPSGNDYLLEVVKAMQDGKVISVEYDNFFESTPKQLLIEPYCVKVFRQRWYVVGKAKGEKVIWRWALDRFLSLEITDKKFRLPKDFYADIYFNDAFGVIVDPDECKVETIRLKAYSENHRDDYLRHLPLHSSQREVERGEGYTIFELRVRPAYDFCQELLSYGEEVEVLSPQYVRDYITDRIRKSLSRYKV</sequence>
<dbReference type="PROSITE" id="PS52050">
    <property type="entry name" value="WYL"/>
    <property type="match status" value="1"/>
</dbReference>
<accession>A0ABX4EIZ5</accession>
<dbReference type="Proteomes" id="UP000216189">
    <property type="component" value="Unassembled WGS sequence"/>
</dbReference>
<organism evidence="3 4">
    <name type="scientific">Segatella bryantii</name>
    <name type="common">Prevotella bryantii</name>
    <dbReference type="NCBI Taxonomy" id="77095"/>
    <lineage>
        <taxon>Bacteria</taxon>
        <taxon>Pseudomonadati</taxon>
        <taxon>Bacteroidota</taxon>
        <taxon>Bacteroidia</taxon>
        <taxon>Bacteroidales</taxon>
        <taxon>Prevotellaceae</taxon>
        <taxon>Segatella</taxon>
    </lineage>
</organism>
<dbReference type="InterPro" id="IPR051534">
    <property type="entry name" value="CBASS_pafABC_assoc_protein"/>
</dbReference>
<evidence type="ECO:0000313" key="4">
    <source>
        <dbReference type="Proteomes" id="UP000216189"/>
    </source>
</evidence>
<reference evidence="3 4" key="1">
    <citation type="submission" date="2017-08" db="EMBL/GenBank/DDBJ databases">
        <title>Comparative genomics of non-oral Prevotella species.</title>
        <authorList>
            <person name="Accetto T."/>
            <person name="Nograsek B."/>
            <person name="Avgustin G."/>
        </authorList>
    </citation>
    <scope>NUCLEOTIDE SEQUENCE [LARGE SCALE GENOMIC DNA]</scope>
    <source>
        <strain evidence="3 4">TC1-1</strain>
    </source>
</reference>
<protein>
    <recommendedName>
        <fullName evidence="5">WYL domain-containing protein</fullName>
    </recommendedName>
</protein>
<dbReference type="PANTHER" id="PTHR34580">
    <property type="match status" value="1"/>
</dbReference>
<dbReference type="Pfam" id="PF13280">
    <property type="entry name" value="WYL"/>
    <property type="match status" value="1"/>
</dbReference>
<proteinExistence type="predicted"/>
<evidence type="ECO:0008006" key="5">
    <source>
        <dbReference type="Google" id="ProtNLM"/>
    </source>
</evidence>
<dbReference type="EMBL" id="NPJF01000023">
    <property type="protein sequence ID" value="OYP56282.1"/>
    <property type="molecule type" value="Genomic_DNA"/>
</dbReference>
<feature type="domain" description="WYL" evidence="1">
    <location>
        <begin position="120"/>
        <end position="188"/>
    </location>
</feature>
<feature type="domain" description="WCX" evidence="2">
    <location>
        <begin position="223"/>
        <end position="297"/>
    </location>
</feature>
<dbReference type="RefSeq" id="WP_094448097.1">
    <property type="nucleotide sequence ID" value="NZ_CP091798.1"/>
</dbReference>